<proteinExistence type="inferred from homology"/>
<evidence type="ECO:0000313" key="4">
    <source>
        <dbReference type="EMBL" id="PWA63531.1"/>
    </source>
</evidence>
<evidence type="ECO:0000256" key="2">
    <source>
        <dbReference type="SAM" id="MobiDB-lite"/>
    </source>
</evidence>
<sequence length="487" mass="53805">MTSVLFVGGQVGHLAAACEAKTKRKEGEFDEKGDADIVPKKPNQDFARQKNMMHKFVGADITHPCSLIDGISKIVVTRGGHLLRVLFIWFKPLVLTTCAQVYIHPWIKARSHQHFQLIWWMCYLSAIVCRPLLNHLGSGSQLMGREAASPGGNGTPSFDNTTASPLPNANSQRYWPQRVGFVCKPTTWCTVMLTCRPMAVLEDGKEVAVKQDAEKSLQGFDELKNDLMSIGYRQASISHPEVYLSLFTPDKRWRTIGIAILNEAIQGYIELDAFMSARLAKSPFTVTINTVVVYFKHVDSAIKDINISGSGKMGMSGGLANGTNKYVRGRRFSYHDGCTESIAFVNYMCINIFSDVASTNFSSLSMMPAVGSVTTDLHNLVQKVKMHLKLSSFELGDLLSTEVIGMQMELPNKGESTKWILLHERQSNKILKSQYERLLKRLVVLFLLIVGATNYLSVHCSGVDVYTDLAGAVGTLCGLIPGEANEA</sequence>
<organism evidence="4 5">
    <name type="scientific">Artemisia annua</name>
    <name type="common">Sweet wormwood</name>
    <dbReference type="NCBI Taxonomy" id="35608"/>
    <lineage>
        <taxon>Eukaryota</taxon>
        <taxon>Viridiplantae</taxon>
        <taxon>Streptophyta</taxon>
        <taxon>Embryophyta</taxon>
        <taxon>Tracheophyta</taxon>
        <taxon>Spermatophyta</taxon>
        <taxon>Magnoliopsida</taxon>
        <taxon>eudicotyledons</taxon>
        <taxon>Gunneridae</taxon>
        <taxon>Pentapetalae</taxon>
        <taxon>asterids</taxon>
        <taxon>campanulids</taxon>
        <taxon>Asterales</taxon>
        <taxon>Asteraceae</taxon>
        <taxon>Asteroideae</taxon>
        <taxon>Anthemideae</taxon>
        <taxon>Artemisiinae</taxon>
        <taxon>Artemisia</taxon>
    </lineage>
</organism>
<evidence type="ECO:0000259" key="3">
    <source>
        <dbReference type="Pfam" id="PF19274"/>
    </source>
</evidence>
<feature type="region of interest" description="Disordered" evidence="2">
    <location>
        <begin position="144"/>
        <end position="163"/>
    </location>
</feature>
<dbReference type="InterPro" id="IPR045495">
    <property type="entry name" value="PI4K_N"/>
</dbReference>
<protein>
    <recommendedName>
        <fullName evidence="3">PI4-kinase N-terminal domain-containing protein</fullName>
    </recommendedName>
</protein>
<evidence type="ECO:0000313" key="5">
    <source>
        <dbReference type="Proteomes" id="UP000245207"/>
    </source>
</evidence>
<accession>A0A2U1MQI1</accession>
<feature type="domain" description="PI4-kinase N-terminal" evidence="3">
    <location>
        <begin position="66"/>
        <end position="101"/>
    </location>
</feature>
<name>A0A2U1MQI1_ARTAN</name>
<dbReference type="Pfam" id="PF19274">
    <property type="entry name" value="PI4K_N"/>
    <property type="match status" value="1"/>
</dbReference>
<dbReference type="AlphaFoldDB" id="A0A2U1MQI1"/>
<gene>
    <name evidence="4" type="ORF">CTI12_AA352410</name>
</gene>
<evidence type="ECO:0000256" key="1">
    <source>
        <dbReference type="ARBA" id="ARBA00006209"/>
    </source>
</evidence>
<dbReference type="Proteomes" id="UP000245207">
    <property type="component" value="Unassembled WGS sequence"/>
</dbReference>
<comment type="caution">
    <text evidence="4">The sequence shown here is derived from an EMBL/GenBank/DDBJ whole genome shotgun (WGS) entry which is preliminary data.</text>
</comment>
<keyword evidence="5" id="KW-1185">Reference proteome</keyword>
<dbReference type="EMBL" id="PKPP01004619">
    <property type="protein sequence ID" value="PWA63531.1"/>
    <property type="molecule type" value="Genomic_DNA"/>
</dbReference>
<reference evidence="4 5" key="1">
    <citation type="journal article" date="2018" name="Mol. Plant">
        <title>The genome of Artemisia annua provides insight into the evolution of Asteraceae family and artemisinin biosynthesis.</title>
        <authorList>
            <person name="Shen Q."/>
            <person name="Zhang L."/>
            <person name="Liao Z."/>
            <person name="Wang S."/>
            <person name="Yan T."/>
            <person name="Shi P."/>
            <person name="Liu M."/>
            <person name="Fu X."/>
            <person name="Pan Q."/>
            <person name="Wang Y."/>
            <person name="Lv Z."/>
            <person name="Lu X."/>
            <person name="Zhang F."/>
            <person name="Jiang W."/>
            <person name="Ma Y."/>
            <person name="Chen M."/>
            <person name="Hao X."/>
            <person name="Li L."/>
            <person name="Tang Y."/>
            <person name="Lv G."/>
            <person name="Zhou Y."/>
            <person name="Sun X."/>
            <person name="Brodelius P.E."/>
            <person name="Rose J.K.C."/>
            <person name="Tang K."/>
        </authorList>
    </citation>
    <scope>NUCLEOTIDE SEQUENCE [LARGE SCALE GENOMIC DNA]</scope>
    <source>
        <strain evidence="5">cv. Huhao1</strain>
        <tissue evidence="4">Leaf</tissue>
    </source>
</reference>
<comment type="similarity">
    <text evidence="1">Belongs to the PI3/PI4-kinase family. Type III PI4K subfamily.</text>
</comment>